<protein>
    <recommendedName>
        <fullName evidence="2">Outer membrane lipoprotein Blc</fullName>
    </recommendedName>
</protein>
<evidence type="ECO:0000259" key="3">
    <source>
        <dbReference type="Pfam" id="PF08212"/>
    </source>
</evidence>
<comment type="subunit">
    <text evidence="2">Homodimer.</text>
</comment>
<comment type="similarity">
    <text evidence="1 2">Belongs to the calycin superfamily. Lipocalin family.</text>
</comment>
<dbReference type="RefSeq" id="WP_253564885.1">
    <property type="nucleotide sequence ID" value="NZ_JAMZEK010000001.1"/>
</dbReference>
<accession>A0ABT1F6V7</accession>
<evidence type="ECO:0000256" key="1">
    <source>
        <dbReference type="ARBA" id="ARBA00006889"/>
    </source>
</evidence>
<dbReference type="Pfam" id="PF08212">
    <property type="entry name" value="Lipocalin_2"/>
    <property type="match status" value="1"/>
</dbReference>
<reference evidence="4 5" key="1">
    <citation type="submission" date="2022-06" db="EMBL/GenBank/DDBJ databases">
        <title>Dyella sp. Sa strain:Sa Genome sequencing.</title>
        <authorList>
            <person name="Park S."/>
        </authorList>
    </citation>
    <scope>NUCLEOTIDE SEQUENCE [LARGE SCALE GENOMIC DNA]</scope>
    <source>
        <strain evidence="4 5">Sa</strain>
    </source>
</reference>
<dbReference type="EMBL" id="JAMZEK010000001">
    <property type="protein sequence ID" value="MCP1373126.1"/>
    <property type="molecule type" value="Genomic_DNA"/>
</dbReference>
<dbReference type="InterPro" id="IPR022271">
    <property type="entry name" value="Lipocalin_ApoD"/>
</dbReference>
<dbReference type="PIRSF" id="PIRSF036893">
    <property type="entry name" value="Lipocalin_ApoD"/>
    <property type="match status" value="1"/>
</dbReference>
<evidence type="ECO:0000313" key="5">
    <source>
        <dbReference type="Proteomes" id="UP001204615"/>
    </source>
</evidence>
<dbReference type="SUPFAM" id="SSF50814">
    <property type="entry name" value="Lipocalins"/>
    <property type="match status" value="1"/>
</dbReference>
<dbReference type="InterPro" id="IPR000566">
    <property type="entry name" value="Lipocln_cytosolic_FA-bd_dom"/>
</dbReference>
<gene>
    <name evidence="4" type="ORF">NC595_03525</name>
</gene>
<dbReference type="Gene3D" id="2.40.128.20">
    <property type="match status" value="1"/>
</dbReference>
<feature type="domain" description="Lipocalin/cytosolic fatty-acid binding" evidence="3">
    <location>
        <begin position="33"/>
        <end position="177"/>
    </location>
</feature>
<comment type="function">
    <text evidence="2">Involved in the storage or transport of lipids necessary for membrane maintenance under stressful conditions. Displays a binding preference for lysophospholipids.</text>
</comment>
<evidence type="ECO:0000313" key="4">
    <source>
        <dbReference type="EMBL" id="MCP1373126.1"/>
    </source>
</evidence>
<name>A0ABT1F6V7_9GAMM</name>
<dbReference type="PANTHER" id="PTHR10612:SF34">
    <property type="entry name" value="APOLIPOPROTEIN D"/>
    <property type="match status" value="1"/>
</dbReference>
<keyword evidence="2" id="KW-0472">Membrane</keyword>
<dbReference type="PANTHER" id="PTHR10612">
    <property type="entry name" value="APOLIPOPROTEIN D"/>
    <property type="match status" value="1"/>
</dbReference>
<keyword evidence="2" id="KW-0449">Lipoprotein</keyword>
<keyword evidence="2" id="KW-0998">Cell outer membrane</keyword>
<organism evidence="4 5">
    <name type="scientific">Dyella lutea</name>
    <dbReference type="NCBI Taxonomy" id="2950441"/>
    <lineage>
        <taxon>Bacteria</taxon>
        <taxon>Pseudomonadati</taxon>
        <taxon>Pseudomonadota</taxon>
        <taxon>Gammaproteobacteria</taxon>
        <taxon>Lysobacterales</taxon>
        <taxon>Rhodanobacteraceae</taxon>
        <taxon>Dyella</taxon>
    </lineage>
</organism>
<sequence length="188" mass="21463">MNWSHPSSLPITLTTGVALSVSTPGVMKAVPQLDLARMLGRWHEMARLPSPQQNATDRDIRLDLEELEPGMLRMRRTSTEPNGNERVDDLQARRRFAMEEPGQFQRTAAPAWAQWLPSAWKDLWVLANDADFQWLMLGEPRRRELWILSRAPTMERQVLEALKSVARGLGYDLAPLVVSGRLQTFHVL</sequence>
<keyword evidence="2" id="KW-0446">Lipid-binding</keyword>
<dbReference type="Proteomes" id="UP001204615">
    <property type="component" value="Unassembled WGS sequence"/>
</dbReference>
<comment type="caution">
    <text evidence="4">The sequence shown here is derived from an EMBL/GenBank/DDBJ whole genome shotgun (WGS) entry which is preliminary data.</text>
</comment>
<keyword evidence="5" id="KW-1185">Reference proteome</keyword>
<dbReference type="InterPro" id="IPR012674">
    <property type="entry name" value="Calycin"/>
</dbReference>
<proteinExistence type="inferred from homology"/>
<comment type="subcellular location">
    <subcellularLocation>
        <location evidence="2">Cell outer membrane</location>
    </subcellularLocation>
</comment>
<evidence type="ECO:0000256" key="2">
    <source>
        <dbReference type="PIRNR" id="PIRNR036893"/>
    </source>
</evidence>